<accession>A0AAV4T130</accession>
<dbReference type="PROSITE" id="PS00109">
    <property type="entry name" value="PROTEIN_KINASE_TYR"/>
    <property type="match status" value="1"/>
</dbReference>
<dbReference type="InterPro" id="IPR000719">
    <property type="entry name" value="Prot_kinase_dom"/>
</dbReference>
<keyword evidence="4" id="KW-1185">Reference proteome</keyword>
<dbReference type="PROSITE" id="PS50011">
    <property type="entry name" value="PROTEIN_KINASE_DOM"/>
    <property type="match status" value="1"/>
</dbReference>
<dbReference type="GO" id="GO:0004674">
    <property type="term" value="F:protein serine/threonine kinase activity"/>
    <property type="evidence" value="ECO:0007669"/>
    <property type="project" value="TreeGrafter"/>
</dbReference>
<keyword evidence="1" id="KW-0067">ATP-binding</keyword>
<organism evidence="3 4">
    <name type="scientific">Caerostris extrusa</name>
    <name type="common">Bark spider</name>
    <name type="synonym">Caerostris bankana</name>
    <dbReference type="NCBI Taxonomy" id="172846"/>
    <lineage>
        <taxon>Eukaryota</taxon>
        <taxon>Metazoa</taxon>
        <taxon>Ecdysozoa</taxon>
        <taxon>Arthropoda</taxon>
        <taxon>Chelicerata</taxon>
        <taxon>Arachnida</taxon>
        <taxon>Araneae</taxon>
        <taxon>Araneomorphae</taxon>
        <taxon>Entelegynae</taxon>
        <taxon>Araneoidea</taxon>
        <taxon>Araneidae</taxon>
        <taxon>Caerostris</taxon>
    </lineage>
</organism>
<protein>
    <recommendedName>
        <fullName evidence="2">Protein kinase domain-containing protein</fullName>
    </recommendedName>
</protein>
<dbReference type="GO" id="GO:0005524">
    <property type="term" value="F:ATP binding"/>
    <property type="evidence" value="ECO:0007669"/>
    <property type="project" value="UniProtKB-UniRule"/>
</dbReference>
<gene>
    <name evidence="3" type="primary">sbk1</name>
    <name evidence="3" type="ORF">CEXT_56411</name>
</gene>
<dbReference type="Pfam" id="PF00069">
    <property type="entry name" value="Pkinase"/>
    <property type="match status" value="1"/>
</dbReference>
<dbReference type="Proteomes" id="UP001054945">
    <property type="component" value="Unassembled WGS sequence"/>
</dbReference>
<dbReference type="InterPro" id="IPR017441">
    <property type="entry name" value="Protein_kinase_ATP_BS"/>
</dbReference>
<evidence type="ECO:0000313" key="3">
    <source>
        <dbReference type="EMBL" id="GIY40363.1"/>
    </source>
</evidence>
<feature type="binding site" evidence="1">
    <location>
        <position position="147"/>
    </location>
    <ligand>
        <name>ATP</name>
        <dbReference type="ChEBI" id="CHEBI:30616"/>
    </ligand>
</feature>
<keyword evidence="1" id="KW-0547">Nucleotide-binding</keyword>
<proteinExistence type="predicted"/>
<dbReference type="PROSITE" id="PS00107">
    <property type="entry name" value="PROTEIN_KINASE_ATP"/>
    <property type="match status" value="1"/>
</dbReference>
<feature type="domain" description="Protein kinase" evidence="2">
    <location>
        <begin position="118"/>
        <end position="383"/>
    </location>
</feature>
<dbReference type="InterPro" id="IPR011009">
    <property type="entry name" value="Kinase-like_dom_sf"/>
</dbReference>
<comment type="caution">
    <text evidence="3">The sequence shown here is derived from an EMBL/GenBank/DDBJ whole genome shotgun (WGS) entry which is preliminary data.</text>
</comment>
<sequence>MWLSLLLRQPCSRFRTIPESSAFPQERQTIALRIPPALRELGARSFFYLFLFLFFEEGYSFAFSRTGHHRKREVSGMIRWKYNIQKTLLGQRMSSKRLCSIHKIRELQLPLVEIRDQYDVVREIGEGDYGKVLLAVHRDTDSEVALKMVPKATTPIRDFLVEFHYSYFLSPHNNILDTYDVAFETLEHYVFAQEVAPLGDVWQAIERSGGLEEADLKTVVRQVTSALEFMHSKGLVHRDMRAENMLIFSEDFSRVKLTDFGLTRRTETLVKKRTRSLPTCPPEIWEAVHLEGYNVEIGSDVWQMGMFLFAGLLARFPWEKADITDPRFSEFVQWQKRKITRTPRDFRRFTPRLHRLLRRLMDPKPSKRYEIKEVYKYLGDKWLICRSPRATTTVSRVEAADAARHAEHLGEMLTTLSVTTTTRTTTHQWTYDSDSDT</sequence>
<dbReference type="AlphaFoldDB" id="A0AAV4T130"/>
<reference evidence="3 4" key="1">
    <citation type="submission" date="2021-06" db="EMBL/GenBank/DDBJ databases">
        <title>Caerostris extrusa draft genome.</title>
        <authorList>
            <person name="Kono N."/>
            <person name="Arakawa K."/>
        </authorList>
    </citation>
    <scope>NUCLEOTIDE SEQUENCE [LARGE SCALE GENOMIC DNA]</scope>
</reference>
<evidence type="ECO:0000313" key="4">
    <source>
        <dbReference type="Proteomes" id="UP001054945"/>
    </source>
</evidence>
<evidence type="ECO:0000259" key="2">
    <source>
        <dbReference type="PROSITE" id="PS50011"/>
    </source>
</evidence>
<dbReference type="PANTHER" id="PTHR24359">
    <property type="entry name" value="SERINE/THREONINE-PROTEIN KINASE SBK1"/>
    <property type="match status" value="1"/>
</dbReference>
<dbReference type="SUPFAM" id="SSF56112">
    <property type="entry name" value="Protein kinase-like (PK-like)"/>
    <property type="match status" value="1"/>
</dbReference>
<dbReference type="EMBL" id="BPLR01010601">
    <property type="protein sequence ID" value="GIY40363.1"/>
    <property type="molecule type" value="Genomic_DNA"/>
</dbReference>
<name>A0AAV4T130_CAEEX</name>
<dbReference type="InterPro" id="IPR008266">
    <property type="entry name" value="Tyr_kinase_AS"/>
</dbReference>
<dbReference type="Gene3D" id="1.10.510.10">
    <property type="entry name" value="Transferase(Phosphotransferase) domain 1"/>
    <property type="match status" value="1"/>
</dbReference>
<evidence type="ECO:0000256" key="1">
    <source>
        <dbReference type="PROSITE-ProRule" id="PRU10141"/>
    </source>
</evidence>
<dbReference type="PANTHER" id="PTHR24359:SF1">
    <property type="entry name" value="INHIBITOR OF NUCLEAR FACTOR KAPPA-B KINASE EPSILON SUBUNIT HOMOLOG 1-RELATED"/>
    <property type="match status" value="1"/>
</dbReference>